<dbReference type="EMBL" id="OU900094">
    <property type="protein sequence ID" value="CAG9854541.1"/>
    <property type="molecule type" value="Genomic_DNA"/>
</dbReference>
<feature type="domain" description="Cuticle protein CPCFC" evidence="3">
    <location>
        <begin position="34"/>
        <end position="50"/>
    </location>
</feature>
<gene>
    <name evidence="4" type="ORF">PHYEVI_LOCUS1003</name>
</gene>
<dbReference type="GO" id="GO:0042302">
    <property type="term" value="F:structural constituent of cuticle"/>
    <property type="evidence" value="ECO:0007669"/>
    <property type="project" value="InterPro"/>
</dbReference>
<feature type="region of interest" description="Disordered" evidence="1">
    <location>
        <begin position="209"/>
        <end position="228"/>
    </location>
</feature>
<evidence type="ECO:0000313" key="4">
    <source>
        <dbReference type="EMBL" id="CAG9854541.1"/>
    </source>
</evidence>
<feature type="domain" description="Cuticle protein CPCFC" evidence="3">
    <location>
        <begin position="223"/>
        <end position="237"/>
    </location>
</feature>
<evidence type="ECO:0000256" key="2">
    <source>
        <dbReference type="SAM" id="SignalP"/>
    </source>
</evidence>
<accession>A0A9N9TF05</accession>
<organism evidence="4 5">
    <name type="scientific">Phyllotreta striolata</name>
    <name type="common">Striped flea beetle</name>
    <name type="synonym">Crioceris striolata</name>
    <dbReference type="NCBI Taxonomy" id="444603"/>
    <lineage>
        <taxon>Eukaryota</taxon>
        <taxon>Metazoa</taxon>
        <taxon>Ecdysozoa</taxon>
        <taxon>Arthropoda</taxon>
        <taxon>Hexapoda</taxon>
        <taxon>Insecta</taxon>
        <taxon>Pterygota</taxon>
        <taxon>Neoptera</taxon>
        <taxon>Endopterygota</taxon>
        <taxon>Coleoptera</taxon>
        <taxon>Polyphaga</taxon>
        <taxon>Cucujiformia</taxon>
        <taxon>Chrysomeloidea</taxon>
        <taxon>Chrysomelidae</taxon>
        <taxon>Galerucinae</taxon>
        <taxon>Alticini</taxon>
        <taxon>Phyllotreta</taxon>
    </lineage>
</organism>
<name>A0A9N9TF05_PHYSR</name>
<feature type="chain" id="PRO_5040199971" description="Cuticle protein CPCFC domain-containing protein" evidence="2">
    <location>
        <begin position="20"/>
        <end position="238"/>
    </location>
</feature>
<keyword evidence="2" id="KW-0732">Signal</keyword>
<protein>
    <recommendedName>
        <fullName evidence="3">Cuticle protein CPCFC domain-containing protein</fullName>
    </recommendedName>
</protein>
<dbReference type="Proteomes" id="UP001153712">
    <property type="component" value="Chromosome 1"/>
</dbReference>
<feature type="compositionally biased region" description="Low complexity" evidence="1">
    <location>
        <begin position="65"/>
        <end position="120"/>
    </location>
</feature>
<dbReference type="InterPro" id="IPR033778">
    <property type="entry name" value="CPCFC"/>
</dbReference>
<dbReference type="OrthoDB" id="8186685at2759"/>
<reference evidence="4" key="1">
    <citation type="submission" date="2022-01" db="EMBL/GenBank/DDBJ databases">
        <authorList>
            <person name="King R."/>
        </authorList>
    </citation>
    <scope>NUCLEOTIDE SEQUENCE</scope>
</reference>
<feature type="compositionally biased region" description="Low complexity" evidence="1">
    <location>
        <begin position="130"/>
        <end position="144"/>
    </location>
</feature>
<evidence type="ECO:0000259" key="3">
    <source>
        <dbReference type="Pfam" id="PF17223"/>
    </source>
</evidence>
<dbReference type="Pfam" id="PF17223">
    <property type="entry name" value="CPCFC"/>
    <property type="match status" value="2"/>
</dbReference>
<sequence>MFAKSCMPVLFCCLTASLAAYNGPLAGGQPAALYPAGVDPKACPNFPVCSNPSVAVNQVPEQARAQYAPAPQQPAQYQQPIQYQQPSQYQQPQYQQPQYQQPQYQQPQAQYQQPIQYEQPNRYTQSPLFQPTGQAAGAPAGPGQYASEVQNALDRGEYIGDGDYHGEGLAEALAPGFEGRQNAGVVENLNVRPSNPAVQYNGAPTGQYRFSQSGSHGQPAQVPAGVDPNACPNYPFCG</sequence>
<evidence type="ECO:0000256" key="1">
    <source>
        <dbReference type="SAM" id="MobiDB-lite"/>
    </source>
</evidence>
<proteinExistence type="predicted"/>
<feature type="signal peptide" evidence="2">
    <location>
        <begin position="1"/>
        <end position="19"/>
    </location>
</feature>
<feature type="compositionally biased region" description="Polar residues" evidence="1">
    <location>
        <begin position="209"/>
        <end position="218"/>
    </location>
</feature>
<keyword evidence="5" id="KW-1185">Reference proteome</keyword>
<dbReference type="AlphaFoldDB" id="A0A9N9TF05"/>
<feature type="region of interest" description="Disordered" evidence="1">
    <location>
        <begin position="65"/>
        <end position="144"/>
    </location>
</feature>
<evidence type="ECO:0000313" key="5">
    <source>
        <dbReference type="Proteomes" id="UP001153712"/>
    </source>
</evidence>